<comment type="caution">
    <text evidence="1">The sequence shown here is derived from an EMBL/GenBank/DDBJ whole genome shotgun (WGS) entry which is preliminary data.</text>
</comment>
<dbReference type="EMBL" id="CM024808">
    <property type="protein sequence ID" value="KAG8006747.1"/>
    <property type="molecule type" value="Genomic_DNA"/>
</dbReference>
<evidence type="ECO:0000313" key="1">
    <source>
        <dbReference type="EMBL" id="KAG8006747.1"/>
    </source>
</evidence>
<proteinExistence type="predicted"/>
<sequence length="300" mass="35587">MAETEMTNDRDVMEEECHKSMLDEQMKRLVELRMKRLEAMIYYKNLNAKVDAEIETNRKAKIEHQVRVKHMTEETERLVKNNRKNREELTETMKRHHMMEMEAKKHGFKDAKTYADYLESRREVHHNLIKKFNNLQNKCTQKKKDLVEIQSKQKSQRLKYQNRKTELRAKIETTRAEKSELHELWQKIQKEQGEETVQETKIKATLSDLYDSVPTCWKQKVDLSDTLKQLQTVIEFTENLNDFMSKVQQDNDHQTMPETVVAGAEVSRKNPEEHEATPPPNASQENQQKGNKPKKGKARH</sequence>
<evidence type="ECO:0000313" key="2">
    <source>
        <dbReference type="Proteomes" id="UP000805704"/>
    </source>
</evidence>
<gene>
    <name evidence="1" type="ORF">GBF38_022746</name>
</gene>
<accession>A0ACB7EXT5</accession>
<keyword evidence="2" id="KW-1185">Reference proteome</keyword>
<protein>
    <submittedName>
        <fullName evidence="1">Uncharacterized protein</fullName>
    </submittedName>
</protein>
<dbReference type="Proteomes" id="UP000805704">
    <property type="component" value="Chromosome 20"/>
</dbReference>
<name>A0ACB7EXT5_NIBAL</name>
<organism evidence="1 2">
    <name type="scientific">Nibea albiflora</name>
    <name type="common">Yellow drum</name>
    <name type="synonym">Corvina albiflora</name>
    <dbReference type="NCBI Taxonomy" id="240163"/>
    <lineage>
        <taxon>Eukaryota</taxon>
        <taxon>Metazoa</taxon>
        <taxon>Chordata</taxon>
        <taxon>Craniata</taxon>
        <taxon>Vertebrata</taxon>
        <taxon>Euteleostomi</taxon>
        <taxon>Actinopterygii</taxon>
        <taxon>Neopterygii</taxon>
        <taxon>Teleostei</taxon>
        <taxon>Neoteleostei</taxon>
        <taxon>Acanthomorphata</taxon>
        <taxon>Eupercaria</taxon>
        <taxon>Sciaenidae</taxon>
        <taxon>Nibea</taxon>
    </lineage>
</organism>
<reference evidence="1" key="1">
    <citation type="submission" date="2020-04" db="EMBL/GenBank/DDBJ databases">
        <title>A chromosome-scale assembly and high-density genetic map of the yellow drum (Nibea albiflora) genome.</title>
        <authorList>
            <person name="Xu D."/>
            <person name="Zhang W."/>
            <person name="Chen R."/>
            <person name="Tan P."/>
            <person name="Wang L."/>
            <person name="Song H."/>
            <person name="Tian L."/>
            <person name="Zhu Q."/>
            <person name="Wang B."/>
        </authorList>
    </citation>
    <scope>NUCLEOTIDE SEQUENCE</scope>
    <source>
        <strain evidence="1">ZJHYS-2018</strain>
    </source>
</reference>